<organism evidence="2">
    <name type="scientific">Odontella aurita</name>
    <dbReference type="NCBI Taxonomy" id="265563"/>
    <lineage>
        <taxon>Eukaryota</taxon>
        <taxon>Sar</taxon>
        <taxon>Stramenopiles</taxon>
        <taxon>Ochrophyta</taxon>
        <taxon>Bacillariophyta</taxon>
        <taxon>Mediophyceae</taxon>
        <taxon>Biddulphiophycidae</taxon>
        <taxon>Eupodiscales</taxon>
        <taxon>Odontellaceae</taxon>
        <taxon>Odontella</taxon>
    </lineage>
</organism>
<evidence type="ECO:0000313" key="2">
    <source>
        <dbReference type="EMBL" id="CAE2229175.1"/>
    </source>
</evidence>
<protein>
    <submittedName>
        <fullName evidence="2">Uncharacterized protein</fullName>
    </submittedName>
</protein>
<evidence type="ECO:0000313" key="3">
    <source>
        <dbReference type="EMBL" id="CAE2229182.1"/>
    </source>
</evidence>
<evidence type="ECO:0000256" key="1">
    <source>
        <dbReference type="SAM" id="MobiDB-lite"/>
    </source>
</evidence>
<dbReference type="EMBL" id="HBKQ01016747">
    <property type="protein sequence ID" value="CAE2229175.1"/>
    <property type="molecule type" value="Transcribed_RNA"/>
</dbReference>
<proteinExistence type="predicted"/>
<feature type="region of interest" description="Disordered" evidence="1">
    <location>
        <begin position="1"/>
        <end position="29"/>
    </location>
</feature>
<dbReference type="EMBL" id="HBKQ01016750">
    <property type="protein sequence ID" value="CAE2229182.1"/>
    <property type="molecule type" value="Transcribed_RNA"/>
</dbReference>
<sequence length="125" mass="14516">MQGRMAKLQPKFTGRNIDRRERQRDIDRKSESWSQRKLLERRSIITSQSKNVICVCFSGTAFRQRLSQRLEGQVNEVLVGQGRGLAVRRAALFSFSFVPRPKRRHFFPPAFLHIRSLPGSARFDG</sequence>
<accession>A0A6U6ECS0</accession>
<name>A0A6U6ECS0_9STRA</name>
<dbReference type="AlphaFoldDB" id="A0A6U6ECS0"/>
<feature type="compositionally biased region" description="Basic and acidic residues" evidence="1">
    <location>
        <begin position="16"/>
        <end position="29"/>
    </location>
</feature>
<reference evidence="2" key="1">
    <citation type="submission" date="2021-01" db="EMBL/GenBank/DDBJ databases">
        <authorList>
            <person name="Corre E."/>
            <person name="Pelletier E."/>
            <person name="Niang G."/>
            <person name="Scheremetjew M."/>
            <person name="Finn R."/>
            <person name="Kale V."/>
            <person name="Holt S."/>
            <person name="Cochrane G."/>
            <person name="Meng A."/>
            <person name="Brown T."/>
            <person name="Cohen L."/>
        </authorList>
    </citation>
    <scope>NUCLEOTIDE SEQUENCE</scope>
    <source>
        <strain evidence="2">Isolate 1302-5</strain>
    </source>
</reference>
<gene>
    <name evidence="2" type="ORF">OAUR00152_LOCUS11273</name>
    <name evidence="3" type="ORF">OAUR00152_LOCUS11275</name>
</gene>